<comment type="function">
    <text evidence="5">Modulates RecA activity.</text>
</comment>
<dbReference type="Pfam" id="PF21982">
    <property type="entry name" value="RecX_HTH1"/>
    <property type="match status" value="1"/>
</dbReference>
<evidence type="ECO:0000256" key="5">
    <source>
        <dbReference type="HAMAP-Rule" id="MF_01114"/>
    </source>
</evidence>
<feature type="domain" description="RecX first three-helical" evidence="8">
    <location>
        <begin position="10"/>
        <end position="48"/>
    </location>
</feature>
<dbReference type="PANTHER" id="PTHR33602">
    <property type="entry name" value="REGULATORY PROTEIN RECX FAMILY PROTEIN"/>
    <property type="match status" value="1"/>
</dbReference>
<dbReference type="Pfam" id="PF21981">
    <property type="entry name" value="RecX_HTH3"/>
    <property type="match status" value="1"/>
</dbReference>
<evidence type="ECO:0000256" key="4">
    <source>
        <dbReference type="ARBA" id="ARBA00022490"/>
    </source>
</evidence>
<evidence type="ECO:0000313" key="9">
    <source>
        <dbReference type="EMBL" id="PCK31034.1"/>
    </source>
</evidence>
<feature type="domain" description="RecX third three-helical" evidence="7">
    <location>
        <begin position="103"/>
        <end position="147"/>
    </location>
</feature>
<dbReference type="InterPro" id="IPR036388">
    <property type="entry name" value="WH-like_DNA-bd_sf"/>
</dbReference>
<dbReference type="Gene3D" id="1.10.10.10">
    <property type="entry name" value="Winged helix-like DNA-binding domain superfamily/Winged helix DNA-binding domain"/>
    <property type="match status" value="3"/>
</dbReference>
<dbReference type="InterPro" id="IPR053925">
    <property type="entry name" value="RecX_HTH_3rd"/>
</dbReference>
<dbReference type="GO" id="GO:0006282">
    <property type="term" value="P:regulation of DNA repair"/>
    <property type="evidence" value="ECO:0007669"/>
    <property type="project" value="UniProtKB-UniRule"/>
</dbReference>
<dbReference type="EMBL" id="NKHF01000066">
    <property type="protein sequence ID" value="PCK31034.1"/>
    <property type="molecule type" value="Genomic_DNA"/>
</dbReference>
<dbReference type="OrthoDB" id="7066780at2"/>
<dbReference type="AlphaFoldDB" id="A0A2A5JNH8"/>
<dbReference type="PANTHER" id="PTHR33602:SF1">
    <property type="entry name" value="REGULATORY PROTEIN RECX FAMILY PROTEIN"/>
    <property type="match status" value="1"/>
</dbReference>
<dbReference type="RefSeq" id="WP_099642779.1">
    <property type="nucleotide sequence ID" value="NZ_JAQPZX010000047.1"/>
</dbReference>
<dbReference type="InterPro" id="IPR003783">
    <property type="entry name" value="Regulatory_RecX"/>
</dbReference>
<evidence type="ECO:0000256" key="3">
    <source>
        <dbReference type="ARBA" id="ARBA00018111"/>
    </source>
</evidence>
<dbReference type="Proteomes" id="UP000228621">
    <property type="component" value="Unassembled WGS sequence"/>
</dbReference>
<comment type="subcellular location">
    <subcellularLocation>
        <location evidence="1 5">Cytoplasm</location>
    </subcellularLocation>
</comment>
<dbReference type="HAMAP" id="MF_01114">
    <property type="entry name" value="RecX"/>
    <property type="match status" value="1"/>
</dbReference>
<dbReference type="InterPro" id="IPR053926">
    <property type="entry name" value="RecX_HTH_1st"/>
</dbReference>
<sequence length="162" mass="18642">MDEQEVKKLKNYAVWLLSRQEYSQAGLTQKLLQKGATAEVAQQLVAWLESLDYVNDDRYAESFLNRQIAKGLGEKRVLLDAGQKGVSRDTLHALIAEREIDWYMQAAKTYEKKYGICAQPLEYKEKTKRVRYMSYRGFSFDEIDFAIEAAKTAAEQEAIKGE</sequence>
<dbReference type="InterPro" id="IPR053924">
    <property type="entry name" value="RecX_HTH_2nd"/>
</dbReference>
<evidence type="ECO:0000259" key="8">
    <source>
        <dbReference type="Pfam" id="PF21982"/>
    </source>
</evidence>
<evidence type="ECO:0000313" key="10">
    <source>
        <dbReference type="Proteomes" id="UP000228621"/>
    </source>
</evidence>
<comment type="caution">
    <text evidence="9">The sequence shown here is derived from an EMBL/GenBank/DDBJ whole genome shotgun (WGS) entry which is preliminary data.</text>
</comment>
<keyword evidence="4 5" id="KW-0963">Cytoplasm</keyword>
<accession>A0A2A5JNH8</accession>
<evidence type="ECO:0000256" key="1">
    <source>
        <dbReference type="ARBA" id="ARBA00004496"/>
    </source>
</evidence>
<protein>
    <recommendedName>
        <fullName evidence="3 5">Regulatory protein RecX</fullName>
    </recommendedName>
</protein>
<name>A0A2A5JNH8_PSEO7</name>
<organism evidence="9 10">
    <name type="scientific">Pseudoalteromonas piscicida</name>
    <dbReference type="NCBI Taxonomy" id="43662"/>
    <lineage>
        <taxon>Bacteria</taxon>
        <taxon>Pseudomonadati</taxon>
        <taxon>Pseudomonadota</taxon>
        <taxon>Gammaproteobacteria</taxon>
        <taxon>Alteromonadales</taxon>
        <taxon>Pseudoalteromonadaceae</taxon>
        <taxon>Pseudoalteromonas</taxon>
    </lineage>
</organism>
<evidence type="ECO:0000259" key="6">
    <source>
        <dbReference type="Pfam" id="PF02631"/>
    </source>
</evidence>
<evidence type="ECO:0000259" key="7">
    <source>
        <dbReference type="Pfam" id="PF21981"/>
    </source>
</evidence>
<dbReference type="Pfam" id="PF02631">
    <property type="entry name" value="RecX_HTH2"/>
    <property type="match status" value="1"/>
</dbReference>
<keyword evidence="10" id="KW-1185">Reference proteome</keyword>
<evidence type="ECO:0000256" key="2">
    <source>
        <dbReference type="ARBA" id="ARBA00009695"/>
    </source>
</evidence>
<gene>
    <name evidence="5" type="primary">recX</name>
    <name evidence="9" type="ORF">CEX98_14530</name>
</gene>
<feature type="domain" description="RecX second three-helical" evidence="6">
    <location>
        <begin position="55"/>
        <end position="90"/>
    </location>
</feature>
<dbReference type="GO" id="GO:0005737">
    <property type="term" value="C:cytoplasm"/>
    <property type="evidence" value="ECO:0007669"/>
    <property type="project" value="UniProtKB-SubCell"/>
</dbReference>
<reference evidence="10" key="1">
    <citation type="journal article" date="2019" name="Genome Announc.">
        <title>Draft Genome Sequence of Pseudoalteromonas piscicida Strain 36Y ROTHPW, an Hypersaline Seawater Isolate from the South Coast of Sonora, Mexico.</title>
        <authorList>
            <person name="Sanchez-Diaz R."/>
            <person name="Molina-Garza Z.J."/>
            <person name="Cruz-Suarez L.E."/>
            <person name="Selvin J."/>
            <person name="Kiran G.S."/>
            <person name="Ibarra-Gamez J.C."/>
            <person name="Gomez-Gil B."/>
            <person name="Galaviz-Silva L."/>
        </authorList>
    </citation>
    <scope>NUCLEOTIDE SEQUENCE [LARGE SCALE GENOMIC DNA]</scope>
    <source>
        <strain evidence="10">36Y_RITHPW</strain>
    </source>
</reference>
<comment type="similarity">
    <text evidence="2 5">Belongs to the RecX family.</text>
</comment>
<proteinExistence type="inferred from homology"/>